<feature type="transmembrane region" description="Helical" evidence="1">
    <location>
        <begin position="339"/>
        <end position="359"/>
    </location>
</feature>
<name>A0A845BHI3_9PROT</name>
<sequence length="421" mass="45816">MDGAGLHQGLSADEGEAAVVRRCLITALFASIFLQRFALPIGDDGLAINLLVTVFALMVMAVRGAITLDPVRTVLFFLLAAAASLSTAINAGFASVPSLALFLLIYAPFILSLRNSEGVFEACVRAFQAMVLVCALFGILQFVTQFVIGNPIPFSFKGIVPDWLLLPGFHTANPLSWNSPYFKSNGFFLVEPSTFSQYLAMAVILELLYFGVTWRLLVFGLALPTSYSGTGLVLLLFILPWLLLHLRAYGAIAGGLVLLVVALVTGSLWNLDALLSRVNEFGSEGSSANARFIAGAWVVGAFLLDSAKDVIFGFGPGAYPQYVKLVPYEAHDPAWVKMVFEYGLLGSAVFWPFFLISLFRGVPSRWVAWSVLIGYLTFGGMLLDPRLHVWILIFCVLPKRPSAASVQARDDWTSPLMRPVS</sequence>
<feature type="transmembrane region" description="Helical" evidence="1">
    <location>
        <begin position="46"/>
        <end position="68"/>
    </location>
</feature>
<feature type="transmembrane region" description="Helical" evidence="1">
    <location>
        <begin position="127"/>
        <end position="148"/>
    </location>
</feature>
<feature type="transmembrane region" description="Helical" evidence="1">
    <location>
        <begin position="198"/>
        <end position="218"/>
    </location>
</feature>
<dbReference type="AlphaFoldDB" id="A0A845BHI3"/>
<dbReference type="Proteomes" id="UP000460715">
    <property type="component" value="Unassembled WGS sequence"/>
</dbReference>
<keyword evidence="1" id="KW-0472">Membrane</keyword>
<comment type="caution">
    <text evidence="2">The sequence shown here is derived from an EMBL/GenBank/DDBJ whole genome shotgun (WGS) entry which is preliminary data.</text>
</comment>
<reference evidence="2 3" key="1">
    <citation type="submission" date="2019-03" db="EMBL/GenBank/DDBJ databases">
        <title>Roseomonas sp. a novel Roseomonas species isolated from Sea whip Gorgonian.</title>
        <authorList>
            <person name="Li F."/>
            <person name="Pan X."/>
            <person name="Huang S."/>
            <person name="Li Z."/>
            <person name="Meng B."/>
        </authorList>
    </citation>
    <scope>NUCLEOTIDE SEQUENCE [LARGE SCALE GENOMIC DNA]</scope>
    <source>
        <strain evidence="2 3">M0104</strain>
    </source>
</reference>
<proteinExistence type="predicted"/>
<keyword evidence="1" id="KW-0812">Transmembrane</keyword>
<feature type="transmembrane region" description="Helical" evidence="1">
    <location>
        <begin position="74"/>
        <end position="106"/>
    </location>
</feature>
<evidence type="ECO:0000313" key="3">
    <source>
        <dbReference type="Proteomes" id="UP000460715"/>
    </source>
</evidence>
<feature type="transmembrane region" description="Helical" evidence="1">
    <location>
        <begin position="292"/>
        <end position="319"/>
    </location>
</feature>
<keyword evidence="3" id="KW-1185">Reference proteome</keyword>
<protein>
    <recommendedName>
        <fullName evidence="4">O-antigen ligase domain-containing protein</fullName>
    </recommendedName>
</protein>
<feature type="transmembrane region" description="Helical" evidence="1">
    <location>
        <begin position="366"/>
        <end position="383"/>
    </location>
</feature>
<accession>A0A845BHI3</accession>
<dbReference type="EMBL" id="SNVJ01000013">
    <property type="protein sequence ID" value="MXP64662.1"/>
    <property type="molecule type" value="Genomic_DNA"/>
</dbReference>
<feature type="transmembrane region" description="Helical" evidence="1">
    <location>
        <begin position="225"/>
        <end position="243"/>
    </location>
</feature>
<evidence type="ECO:0000256" key="1">
    <source>
        <dbReference type="SAM" id="Phobius"/>
    </source>
</evidence>
<feature type="transmembrane region" description="Helical" evidence="1">
    <location>
        <begin position="249"/>
        <end position="271"/>
    </location>
</feature>
<organism evidence="2 3">
    <name type="scientific">Teichococcus coralli</name>
    <dbReference type="NCBI Taxonomy" id="2545983"/>
    <lineage>
        <taxon>Bacteria</taxon>
        <taxon>Pseudomonadati</taxon>
        <taxon>Pseudomonadota</taxon>
        <taxon>Alphaproteobacteria</taxon>
        <taxon>Acetobacterales</taxon>
        <taxon>Roseomonadaceae</taxon>
        <taxon>Roseomonas</taxon>
    </lineage>
</organism>
<keyword evidence="1" id="KW-1133">Transmembrane helix</keyword>
<evidence type="ECO:0008006" key="4">
    <source>
        <dbReference type="Google" id="ProtNLM"/>
    </source>
</evidence>
<evidence type="ECO:0000313" key="2">
    <source>
        <dbReference type="EMBL" id="MXP64662.1"/>
    </source>
</evidence>
<gene>
    <name evidence="2" type="ORF">E0493_15015</name>
</gene>